<proteinExistence type="predicted"/>
<organism evidence="2 3">
    <name type="scientific">Gracilimonas halophila</name>
    <dbReference type="NCBI Taxonomy" id="1834464"/>
    <lineage>
        <taxon>Bacteria</taxon>
        <taxon>Pseudomonadati</taxon>
        <taxon>Balneolota</taxon>
        <taxon>Balneolia</taxon>
        <taxon>Balneolales</taxon>
        <taxon>Balneolaceae</taxon>
        <taxon>Gracilimonas</taxon>
    </lineage>
</organism>
<dbReference type="RefSeq" id="WP_390300040.1">
    <property type="nucleotide sequence ID" value="NZ_JBHULI010000022.1"/>
</dbReference>
<dbReference type="Proteomes" id="UP001597460">
    <property type="component" value="Unassembled WGS sequence"/>
</dbReference>
<keyword evidence="1" id="KW-0732">Signal</keyword>
<gene>
    <name evidence="2" type="ORF">ACFSVN_06065</name>
</gene>
<sequence>MRIQISLVLALLASISFSAYAQSISSFNNGIFKESQQAEGIDQPVHISDFKANSNSSLLTSSRENPGIAFAASALIPGAGQAANGKWVRAGVYFATEVVGLIYHLDRNAKAREQEKAYEQFTHNNWSVVAYAEWLVNYSQLHSLDNDWQSLEAEILGDDPNWENTREDWNQVPISTLRNVEDQTPFIFQDRIGSNFSHELPDYGSQQYYELISKYYQYQPGWRDWYTEITSAQNQNISMYRYFWNGEDEPFDLFYEGRNRAQEFNQNYRVAGNILKLLVVNHIVSAFDALFTVQLKKSRIETETNLMKLEQFSITWHF</sequence>
<protein>
    <recommendedName>
        <fullName evidence="4">DUF5683 domain-containing protein</fullName>
    </recommendedName>
</protein>
<evidence type="ECO:0008006" key="4">
    <source>
        <dbReference type="Google" id="ProtNLM"/>
    </source>
</evidence>
<accession>A0ABW5JKS4</accession>
<keyword evidence="3" id="KW-1185">Reference proteome</keyword>
<name>A0ABW5JKS4_9BACT</name>
<feature type="chain" id="PRO_5046952044" description="DUF5683 domain-containing protein" evidence="1">
    <location>
        <begin position="22"/>
        <end position="318"/>
    </location>
</feature>
<evidence type="ECO:0000313" key="3">
    <source>
        <dbReference type="Proteomes" id="UP001597460"/>
    </source>
</evidence>
<reference evidence="3" key="1">
    <citation type="journal article" date="2019" name="Int. J. Syst. Evol. Microbiol.">
        <title>The Global Catalogue of Microorganisms (GCM) 10K type strain sequencing project: providing services to taxonomists for standard genome sequencing and annotation.</title>
        <authorList>
            <consortium name="The Broad Institute Genomics Platform"/>
            <consortium name="The Broad Institute Genome Sequencing Center for Infectious Disease"/>
            <person name="Wu L."/>
            <person name="Ma J."/>
        </authorList>
    </citation>
    <scope>NUCLEOTIDE SEQUENCE [LARGE SCALE GENOMIC DNA]</scope>
    <source>
        <strain evidence="3">KCTC 52042</strain>
    </source>
</reference>
<comment type="caution">
    <text evidence="2">The sequence shown here is derived from an EMBL/GenBank/DDBJ whole genome shotgun (WGS) entry which is preliminary data.</text>
</comment>
<feature type="signal peptide" evidence="1">
    <location>
        <begin position="1"/>
        <end position="21"/>
    </location>
</feature>
<evidence type="ECO:0000256" key="1">
    <source>
        <dbReference type="SAM" id="SignalP"/>
    </source>
</evidence>
<dbReference type="EMBL" id="JBHULI010000022">
    <property type="protein sequence ID" value="MFD2532002.1"/>
    <property type="molecule type" value="Genomic_DNA"/>
</dbReference>
<evidence type="ECO:0000313" key="2">
    <source>
        <dbReference type="EMBL" id="MFD2532002.1"/>
    </source>
</evidence>